<sequence>METRTDDFYPTRLERPTKSFERQDPVVHSSGSDRSDGPLSETELARYERDGFLVFDSFLDQATVRQFREDLRGYEDDESILRSEGTITEPGKQEIRSIFGIHELSDRFDRLTRDPWILAMVRQLLGSEAYIHQSRINFKPGFHGKGFDWHSDFETWHSEDGMPRMRAVSFSIALTDNTPFNGPLMLIPGSHKTFVPCVGRTPEDNYQSSLKKQELGVPNNRDLAAMADDYGIKAPTGPAGSLIIFECNTLHASNANMSPWPRSNLFFVYNSVENQLQAPFCGNKPRPDFLGNRNSTEALVPVTSEERRKTG</sequence>
<comment type="function">
    <text evidence="2">Involved in the biosynthesis of 5-hydroxyectoine, called compatible solute, which helps organisms to survive extreme osmotic stress by acting as a highly soluble organic osmolyte. Catalyzes the 2-oxoglutarate-dependent selective hydroxylation of L-ectoine to yield (4S,5S)-5-hydroxyectoine.</text>
</comment>
<evidence type="ECO:0000256" key="11">
    <source>
        <dbReference type="SAM" id="MobiDB-lite"/>
    </source>
</evidence>
<dbReference type="Pfam" id="PF05721">
    <property type="entry name" value="PhyH"/>
    <property type="match status" value="1"/>
</dbReference>
<dbReference type="InterPro" id="IPR012774">
    <property type="entry name" value="EctD"/>
</dbReference>
<evidence type="ECO:0000256" key="1">
    <source>
        <dbReference type="ARBA" id="ARBA00001954"/>
    </source>
</evidence>
<evidence type="ECO:0000256" key="5">
    <source>
        <dbReference type="ARBA" id="ARBA00022723"/>
    </source>
</evidence>
<organism evidence="12 13">
    <name type="scientific">Marinobacter manganoxydans MnI7-9</name>
    <dbReference type="NCBI Taxonomy" id="1094979"/>
    <lineage>
        <taxon>Bacteria</taxon>
        <taxon>Pseudomonadati</taxon>
        <taxon>Pseudomonadota</taxon>
        <taxon>Gammaproteobacteria</taxon>
        <taxon>Pseudomonadales</taxon>
        <taxon>Marinobacteraceae</taxon>
        <taxon>Marinobacter</taxon>
    </lineage>
</organism>
<feature type="compositionally biased region" description="Basic and acidic residues" evidence="11">
    <location>
        <begin position="1"/>
        <end position="36"/>
    </location>
</feature>
<dbReference type="InterPro" id="IPR008775">
    <property type="entry name" value="Phytyl_CoA_dOase-like"/>
</dbReference>
<comment type="subunit">
    <text evidence="4">Homodimer.</text>
</comment>
<comment type="similarity">
    <text evidence="3">Belongs to the PhyH family. EctD subfamily.</text>
</comment>
<evidence type="ECO:0000313" key="12">
    <source>
        <dbReference type="EMBL" id="EHJ04699.1"/>
    </source>
</evidence>
<comment type="catalytic activity">
    <reaction evidence="9">
        <text>L-ectoine + 2-oxoglutarate + O2 = 5-hydroxyectoine + succinate + CO2</text>
        <dbReference type="Rhea" id="RHEA:45740"/>
        <dbReference type="ChEBI" id="CHEBI:15379"/>
        <dbReference type="ChEBI" id="CHEBI:16526"/>
        <dbReference type="ChEBI" id="CHEBI:16810"/>
        <dbReference type="ChEBI" id="CHEBI:30031"/>
        <dbReference type="ChEBI" id="CHEBI:58515"/>
        <dbReference type="ChEBI" id="CHEBI:85413"/>
        <dbReference type="EC" id="1.14.11.55"/>
    </reaction>
</comment>
<dbReference type="PATRIC" id="fig|1094979.3.peg.1791"/>
<keyword evidence="7" id="KW-0560">Oxidoreductase</keyword>
<dbReference type="Gene3D" id="2.60.120.620">
    <property type="entry name" value="q2cbj1_9rhob like domain"/>
    <property type="match status" value="1"/>
</dbReference>
<evidence type="ECO:0000256" key="3">
    <source>
        <dbReference type="ARBA" id="ARBA00007851"/>
    </source>
</evidence>
<protein>
    <recommendedName>
        <fullName evidence="10">Ectoine hydroxylase</fullName>
        <ecNumber evidence="10">1.14.11.55</ecNumber>
    </recommendedName>
</protein>
<keyword evidence="6" id="KW-0223">Dioxygenase</keyword>
<keyword evidence="8" id="KW-0408">Iron</keyword>
<keyword evidence="5" id="KW-0479">Metal-binding</keyword>
<proteinExistence type="inferred from homology"/>
<evidence type="ECO:0000256" key="6">
    <source>
        <dbReference type="ARBA" id="ARBA00022964"/>
    </source>
</evidence>
<evidence type="ECO:0000256" key="2">
    <source>
        <dbReference type="ARBA" id="ARBA00004063"/>
    </source>
</evidence>
<keyword evidence="13" id="KW-1185">Reference proteome</keyword>
<dbReference type="AlphaFoldDB" id="G6YSW8"/>
<evidence type="ECO:0000256" key="9">
    <source>
        <dbReference type="ARBA" id="ARBA00049228"/>
    </source>
</evidence>
<dbReference type="GO" id="GO:0005506">
    <property type="term" value="F:iron ion binding"/>
    <property type="evidence" value="ECO:0007669"/>
    <property type="project" value="UniProtKB-ARBA"/>
</dbReference>
<dbReference type="RefSeq" id="WP_008172552.1">
    <property type="nucleotide sequence ID" value="NZ_AGTR01000034.1"/>
</dbReference>
<evidence type="ECO:0000256" key="8">
    <source>
        <dbReference type="ARBA" id="ARBA00023004"/>
    </source>
</evidence>
<dbReference type="EMBL" id="AGTR01000034">
    <property type="protein sequence ID" value="EHJ04699.1"/>
    <property type="molecule type" value="Genomic_DNA"/>
</dbReference>
<dbReference type="NCBIfam" id="TIGR02408">
    <property type="entry name" value="ectoine_ThpD"/>
    <property type="match status" value="1"/>
</dbReference>
<feature type="region of interest" description="Disordered" evidence="11">
    <location>
        <begin position="1"/>
        <end position="40"/>
    </location>
</feature>
<gene>
    <name evidence="12" type="ORF">KYE_09293</name>
</gene>
<dbReference type="SUPFAM" id="SSF51197">
    <property type="entry name" value="Clavaminate synthase-like"/>
    <property type="match status" value="1"/>
</dbReference>
<dbReference type="GO" id="GO:0016706">
    <property type="term" value="F:2-oxoglutarate-dependent dioxygenase activity"/>
    <property type="evidence" value="ECO:0007669"/>
    <property type="project" value="InterPro"/>
</dbReference>
<dbReference type="PANTHER" id="PTHR20883:SF48">
    <property type="entry name" value="ECTOINE DIOXYGENASE"/>
    <property type="match status" value="1"/>
</dbReference>
<name>G6YSW8_9GAMM</name>
<dbReference type="EC" id="1.14.11.55" evidence="10"/>
<comment type="cofactor">
    <cofactor evidence="1">
        <name>Fe(2+)</name>
        <dbReference type="ChEBI" id="CHEBI:29033"/>
    </cofactor>
</comment>
<dbReference type="PANTHER" id="PTHR20883">
    <property type="entry name" value="PHYTANOYL-COA DIOXYGENASE DOMAIN CONTAINING 1"/>
    <property type="match status" value="1"/>
</dbReference>
<evidence type="ECO:0000256" key="4">
    <source>
        <dbReference type="ARBA" id="ARBA00011738"/>
    </source>
</evidence>
<reference evidence="12 13" key="1">
    <citation type="journal article" date="2012" name="J. Bacteriol.">
        <title>Genome sequence of deep-sea manganese-oxidizing bacterium Marinobacter manganoxydans MnI7-9.</title>
        <authorList>
            <person name="Wang H."/>
            <person name="Li H."/>
            <person name="Shao Z."/>
            <person name="Liao S."/>
            <person name="Johnstone L."/>
            <person name="Rensing C."/>
            <person name="Wang G."/>
        </authorList>
    </citation>
    <scope>NUCLEOTIDE SEQUENCE [LARGE SCALE GENOMIC DNA]</scope>
    <source>
        <strain evidence="12 13">MnI7-9</strain>
    </source>
</reference>
<dbReference type="Proteomes" id="UP000003208">
    <property type="component" value="Unassembled WGS sequence"/>
</dbReference>
<evidence type="ECO:0000313" key="13">
    <source>
        <dbReference type="Proteomes" id="UP000003208"/>
    </source>
</evidence>
<evidence type="ECO:0000256" key="10">
    <source>
        <dbReference type="NCBIfam" id="TIGR02408"/>
    </source>
</evidence>
<accession>G6YSW8</accession>
<evidence type="ECO:0000256" key="7">
    <source>
        <dbReference type="ARBA" id="ARBA00023002"/>
    </source>
</evidence>